<sequence>MRDEIAAAVVFLSRLVRQCGSIPNEKMESFSSSLSAVLVEKFKNHWYQDFPAKGQAYRCIRINPEEPNDPVMESAVHKSGLEYKDLKLFCELTLWVDPSDVSCRFGEANRPVCTLATSKDGNLENRAHTVDIDEYLQKEKDRYNNQVNIVTTRSSLASRPYNSNHNLVYNGFNSFQQHNYYNNHRHRNSRRKLPSEQQVNGVRHSPEHVNEVRQQFMNQVNSIAGKANEKSDEQPSSSLSEDSGSSSDGSSKSPDQSPEKSQEKKSNKSHQNKGKHTSNLNQGKSKQGSSNQGFKNFQSKSTEQFSWGKGSGPSHSKFNQAPKVH</sequence>
<comment type="caution">
    <text evidence="4">The sequence shown here is derived from an EMBL/GenBank/DDBJ whole genome shotgun (WGS) entry which is preliminary data.</text>
</comment>
<dbReference type="Proteomes" id="UP000596742">
    <property type="component" value="Unassembled WGS sequence"/>
</dbReference>
<protein>
    <submittedName>
        <fullName evidence="4">Protein Tob/BTG</fullName>
    </submittedName>
</protein>
<dbReference type="SUPFAM" id="SSF160696">
    <property type="entry name" value="BTG domain-like"/>
    <property type="match status" value="1"/>
</dbReference>
<dbReference type="InterPro" id="IPR002087">
    <property type="entry name" value="Anti_prolifrtn"/>
</dbReference>
<accession>A0A8B6DG37</accession>
<gene>
    <name evidence="4" type="ORF">MGAL_10B079617</name>
</gene>
<dbReference type="SMART" id="SM00099">
    <property type="entry name" value="btg1"/>
    <property type="match status" value="1"/>
</dbReference>
<feature type="compositionally biased region" description="Basic residues" evidence="2">
    <location>
        <begin position="267"/>
        <end position="276"/>
    </location>
</feature>
<dbReference type="Pfam" id="PF07742">
    <property type="entry name" value="BTG"/>
    <property type="match status" value="1"/>
</dbReference>
<feature type="compositionally biased region" description="Polar residues" evidence="2">
    <location>
        <begin position="277"/>
        <end position="305"/>
    </location>
</feature>
<evidence type="ECO:0000313" key="5">
    <source>
        <dbReference type="Proteomes" id="UP000596742"/>
    </source>
</evidence>
<dbReference type="PANTHER" id="PTHR22978">
    <property type="entry name" value="B-CELL TRANSLOCATION GENE"/>
    <property type="match status" value="1"/>
</dbReference>
<feature type="region of interest" description="Disordered" evidence="2">
    <location>
        <begin position="226"/>
        <end position="325"/>
    </location>
</feature>
<dbReference type="InterPro" id="IPR033332">
    <property type="entry name" value="BTG"/>
</dbReference>
<proteinExistence type="inferred from homology"/>
<dbReference type="OrthoDB" id="19928at2759"/>
<feature type="compositionally biased region" description="Basic and acidic residues" evidence="2">
    <location>
        <begin position="257"/>
        <end position="266"/>
    </location>
</feature>
<keyword evidence="5" id="KW-1185">Reference proteome</keyword>
<dbReference type="FunFam" id="3.90.640.90:FF:000002">
    <property type="entry name" value="BTG anti-proliferation factor 4"/>
    <property type="match status" value="1"/>
</dbReference>
<organism evidence="4 5">
    <name type="scientific">Mytilus galloprovincialis</name>
    <name type="common">Mediterranean mussel</name>
    <dbReference type="NCBI Taxonomy" id="29158"/>
    <lineage>
        <taxon>Eukaryota</taxon>
        <taxon>Metazoa</taxon>
        <taxon>Spiralia</taxon>
        <taxon>Lophotrochozoa</taxon>
        <taxon>Mollusca</taxon>
        <taxon>Bivalvia</taxon>
        <taxon>Autobranchia</taxon>
        <taxon>Pteriomorphia</taxon>
        <taxon>Mytilida</taxon>
        <taxon>Mytiloidea</taxon>
        <taxon>Mytilidae</taxon>
        <taxon>Mytilinae</taxon>
        <taxon>Mytilus</taxon>
    </lineage>
</organism>
<dbReference type="GO" id="GO:0005634">
    <property type="term" value="C:nucleus"/>
    <property type="evidence" value="ECO:0007669"/>
    <property type="project" value="TreeGrafter"/>
</dbReference>
<feature type="domain" description="Anti-proliferative protein" evidence="3">
    <location>
        <begin position="1"/>
        <end position="108"/>
    </location>
</feature>
<dbReference type="InterPro" id="IPR036054">
    <property type="entry name" value="BTG-like_sf"/>
</dbReference>
<reference evidence="4" key="1">
    <citation type="submission" date="2018-11" db="EMBL/GenBank/DDBJ databases">
        <authorList>
            <person name="Alioto T."/>
            <person name="Alioto T."/>
        </authorList>
    </citation>
    <scope>NUCLEOTIDE SEQUENCE</scope>
</reference>
<comment type="similarity">
    <text evidence="1">Belongs to the BTG family.</text>
</comment>
<evidence type="ECO:0000256" key="1">
    <source>
        <dbReference type="ARBA" id="ARBA00007989"/>
    </source>
</evidence>
<evidence type="ECO:0000256" key="2">
    <source>
        <dbReference type="SAM" id="MobiDB-lite"/>
    </source>
</evidence>
<feature type="compositionally biased region" description="Low complexity" evidence="2">
    <location>
        <begin position="234"/>
        <end position="256"/>
    </location>
</feature>
<evidence type="ECO:0000313" key="4">
    <source>
        <dbReference type="EMBL" id="VDI18140.1"/>
    </source>
</evidence>
<dbReference type="PANTHER" id="PTHR22978:SF44">
    <property type="entry name" value="PROTEIN BTG3-LIKE PROTEIN"/>
    <property type="match status" value="1"/>
</dbReference>
<dbReference type="AlphaFoldDB" id="A0A8B6DG37"/>
<name>A0A8B6DG37_MYTGA</name>
<dbReference type="PRINTS" id="PR00310">
    <property type="entry name" value="ANTIPRLFBTG1"/>
</dbReference>
<dbReference type="Gene3D" id="3.90.640.90">
    <property type="entry name" value="Anti-proliferative protein, N-terminal domain"/>
    <property type="match status" value="1"/>
</dbReference>
<evidence type="ECO:0000259" key="3">
    <source>
        <dbReference type="SMART" id="SM00099"/>
    </source>
</evidence>
<dbReference type="EMBL" id="UYJE01003297">
    <property type="protein sequence ID" value="VDI18140.1"/>
    <property type="molecule type" value="Genomic_DNA"/>
</dbReference>
<dbReference type="GO" id="GO:0005737">
    <property type="term" value="C:cytoplasm"/>
    <property type="evidence" value="ECO:0007669"/>
    <property type="project" value="TreeGrafter"/>
</dbReference>